<dbReference type="InterPro" id="IPR027417">
    <property type="entry name" value="P-loop_NTPase"/>
</dbReference>
<accession>A0A2I8VRN5</accession>
<feature type="domain" description="AAA+ ATPase" evidence="1">
    <location>
        <begin position="655"/>
        <end position="842"/>
    </location>
</feature>
<dbReference type="InterPro" id="IPR003593">
    <property type="entry name" value="AAA+_ATPase"/>
</dbReference>
<sequence>MNLRYRGASYEGKFTQDYMNGCFVGGSMVSRYSEAALDVDANRWYCTKFFAEYYRSDVDWEGVRSRHEQTAEVVKNLLSAYTQAGVFSDDELTALKSAVQIPSTVGKERTIEQIRDTQGDPQLIEKAIELLEKYDETGIVGGTAYPASVPDSETEDQLLSIFEKLLDSDSSDSELDEEVEALLSLSLKNVSLGTLTPVLSLLYPTRYPIINEQTRTTLRVCLDIHLSDYLEAVSIFQNVRRDFDFEPHLRHLDFFCYWANEQTDVTRWFEENNIAGRDVWQLNAGHQNDGGPEALWPAWKEQGVCSIGWDIGDLSELDAEEIEEATEDTKSQEAGDYLRRFKNDLSSGALVLAKDGDTLLGIGVLQNPGYQYSPGFLNQHVPDVSVSHPHIRPVDWIAVPHADHPPTGEWDIETGLLARKTLVRTKAFEAIRYTLAKQEPELLPNLIDIERNVSNPGEHVLVKEYQDQTPIDEEPVSETAPYYWVVQNNNPEEIENEYLQAERDNHPHHDLRKLTPGDTIFNFRKGEILGHSIVAADPYVIEEDETEFIRVDVSFHAYSNPVQFGEVFAYLNRDDVRLDKYYPIYHSGVNQKYLFNLSADAGEYLLKKGNRQRDRERLEQRLSIPQMEPTLPTNLYFPPEQARQLRSQITAAINSGKHVVFTGPPGTGKSKLAESLCEQAVSMSPVDDWKFTTATAEWTAYDTVGGYMPSREGDTDALEFSPGQFLQCFRDRDGTVVNRWLIIDELNRSDIDKAFGQLFSVLAGDSVELPYERNGDEGGPVQIEWVDQDEVKAARDRIATDPNRYPITPAWRLIGTMNTADKASLYEMSYAFMRRFAFIHVGIPRIKTEDGHANQWMLDPGYNTSERDPQNYAAAWLESVNGSTREQLRETLSTVAPQLTVLWANLDGERAIGPAIIHDIVSYIAAYDSEADTGAALTDAVIALVFPQLEGMRPEQQRTLIQGLDTARRCVEHPLRTDEEGNQTPAIIPDAPRAPGLETNRLYRTAEDMFGIEILNDEDES</sequence>
<evidence type="ECO:0000313" key="2">
    <source>
        <dbReference type="EMBL" id="AUV84590.1"/>
    </source>
</evidence>
<proteinExistence type="predicted"/>
<dbReference type="SMART" id="SM00382">
    <property type="entry name" value="AAA"/>
    <property type="match status" value="1"/>
</dbReference>
<reference evidence="2 3" key="1">
    <citation type="submission" date="2018-01" db="EMBL/GenBank/DDBJ databases">
        <title>Complete genome sequence of Salinigranum rubrum GX10T, an extremely halophilic archaeon isolated from a marine solar saltern.</title>
        <authorList>
            <person name="Han S."/>
        </authorList>
    </citation>
    <scope>NUCLEOTIDE SEQUENCE [LARGE SCALE GENOMIC DNA]</scope>
    <source>
        <strain evidence="2 3">GX10</strain>
        <plasmid evidence="3">Plasmid unnamed4</plasmid>
    </source>
</reference>
<dbReference type="GO" id="GO:0005524">
    <property type="term" value="F:ATP binding"/>
    <property type="evidence" value="ECO:0007669"/>
    <property type="project" value="InterPro"/>
</dbReference>
<dbReference type="Gene3D" id="3.40.50.300">
    <property type="entry name" value="P-loop containing nucleotide triphosphate hydrolases"/>
    <property type="match status" value="1"/>
</dbReference>
<dbReference type="Pfam" id="PF07728">
    <property type="entry name" value="AAA_5"/>
    <property type="match status" value="1"/>
</dbReference>
<geneLocation type="plasmid" evidence="2">
    <name>unnamed4</name>
</geneLocation>
<keyword evidence="2" id="KW-0614">Plasmid</keyword>
<dbReference type="Proteomes" id="UP000236584">
    <property type="component" value="Plasmid unnamed4"/>
</dbReference>
<dbReference type="GO" id="GO:0016887">
    <property type="term" value="F:ATP hydrolysis activity"/>
    <property type="evidence" value="ECO:0007669"/>
    <property type="project" value="InterPro"/>
</dbReference>
<protein>
    <recommendedName>
        <fullName evidence="1">AAA+ ATPase domain-containing protein</fullName>
    </recommendedName>
</protein>
<dbReference type="EMBL" id="CP026313">
    <property type="protein sequence ID" value="AUV84590.1"/>
    <property type="molecule type" value="Genomic_DNA"/>
</dbReference>
<dbReference type="AlphaFoldDB" id="A0A2I8VRN5"/>
<organism evidence="2 3">
    <name type="scientific">Salinigranum rubrum</name>
    <dbReference type="NCBI Taxonomy" id="755307"/>
    <lineage>
        <taxon>Archaea</taxon>
        <taxon>Methanobacteriati</taxon>
        <taxon>Methanobacteriota</taxon>
        <taxon>Stenosarchaea group</taxon>
        <taxon>Halobacteria</taxon>
        <taxon>Halobacteriales</taxon>
        <taxon>Haloferacaceae</taxon>
        <taxon>Salinigranum</taxon>
    </lineage>
</organism>
<dbReference type="PANTHER" id="PTHR37291">
    <property type="entry name" value="5-METHYLCYTOSINE-SPECIFIC RESTRICTION ENZYME B"/>
    <property type="match status" value="1"/>
</dbReference>
<dbReference type="KEGG" id="srub:C2R22_23920"/>
<dbReference type="InterPro" id="IPR052934">
    <property type="entry name" value="Methyl-DNA_Rec/Restrict_Enz"/>
</dbReference>
<dbReference type="SUPFAM" id="SSF52540">
    <property type="entry name" value="P-loop containing nucleoside triphosphate hydrolases"/>
    <property type="match status" value="1"/>
</dbReference>
<evidence type="ECO:0000259" key="1">
    <source>
        <dbReference type="SMART" id="SM00382"/>
    </source>
</evidence>
<name>A0A2I8VRN5_9EURY</name>
<keyword evidence="3" id="KW-1185">Reference proteome</keyword>
<gene>
    <name evidence="2" type="ORF">C2R22_23920</name>
</gene>
<dbReference type="PANTHER" id="PTHR37291:SF1">
    <property type="entry name" value="TYPE IV METHYL-DIRECTED RESTRICTION ENZYME ECOKMCRB SUBUNIT"/>
    <property type="match status" value="1"/>
</dbReference>
<evidence type="ECO:0000313" key="3">
    <source>
        <dbReference type="Proteomes" id="UP000236584"/>
    </source>
</evidence>
<dbReference type="InterPro" id="IPR011704">
    <property type="entry name" value="ATPase_dyneun-rel_AAA"/>
</dbReference>